<dbReference type="PANTHER" id="PTHR24408">
    <property type="entry name" value="ZINC FINGER PROTEIN"/>
    <property type="match status" value="1"/>
</dbReference>
<evidence type="ECO:0000256" key="1">
    <source>
        <dbReference type="ARBA" id="ARBA00022723"/>
    </source>
</evidence>
<feature type="domain" description="C2H2-type" evidence="6">
    <location>
        <begin position="104"/>
        <end position="131"/>
    </location>
</feature>
<dbReference type="InterPro" id="IPR013087">
    <property type="entry name" value="Znf_C2H2_type"/>
</dbReference>
<dbReference type="PROSITE" id="PS50157">
    <property type="entry name" value="ZINC_FINGER_C2H2_2"/>
    <property type="match status" value="1"/>
</dbReference>
<sequence>MTLYLPCNKRFGSAKALQQHQETSSKHAYCERCNKHLANPNALQQHWQDSPRHHICRDCDPPYDLPNMKELDKHIEQRHQKCVACNIKYDDQRDFQRHDIDQHNLCIDCEQYFETPSNLRNHRQTHLAKNLKCFGCKRMISKYSHMVLHVENAGCALEVDCEDVIDLASECKHSFAYESSTNDYNFECPTCATPFQTVSGLLQHVESDACEEDMTSGSALSKLILFLRSRL</sequence>
<keyword evidence="2" id="KW-0677">Repeat</keyword>
<dbReference type="Gene3D" id="3.30.160.60">
    <property type="entry name" value="Classic Zinc Finger"/>
    <property type="match status" value="2"/>
</dbReference>
<evidence type="ECO:0000313" key="7">
    <source>
        <dbReference type="EMBL" id="CEJ81549.1"/>
    </source>
</evidence>
<proteinExistence type="predicted"/>
<evidence type="ECO:0000256" key="3">
    <source>
        <dbReference type="ARBA" id="ARBA00022771"/>
    </source>
</evidence>
<evidence type="ECO:0000259" key="6">
    <source>
        <dbReference type="PROSITE" id="PS50157"/>
    </source>
</evidence>
<organism evidence="7 8">
    <name type="scientific">[Torrubiella] hemipterigena</name>
    <dbReference type="NCBI Taxonomy" id="1531966"/>
    <lineage>
        <taxon>Eukaryota</taxon>
        <taxon>Fungi</taxon>
        <taxon>Dikarya</taxon>
        <taxon>Ascomycota</taxon>
        <taxon>Pezizomycotina</taxon>
        <taxon>Sordariomycetes</taxon>
        <taxon>Hypocreomycetidae</taxon>
        <taxon>Hypocreales</taxon>
        <taxon>Clavicipitaceae</taxon>
        <taxon>Clavicipitaceae incertae sedis</taxon>
        <taxon>'Torrubiella' clade</taxon>
    </lineage>
</organism>
<dbReference type="Proteomes" id="UP000039046">
    <property type="component" value="Unassembled WGS sequence"/>
</dbReference>
<dbReference type="EMBL" id="CDHN01000001">
    <property type="protein sequence ID" value="CEJ81549.1"/>
    <property type="molecule type" value="Genomic_DNA"/>
</dbReference>
<dbReference type="Pfam" id="PF00096">
    <property type="entry name" value="zf-C2H2"/>
    <property type="match status" value="1"/>
</dbReference>
<dbReference type="AlphaFoldDB" id="A0A0A1T872"/>
<protein>
    <recommendedName>
        <fullName evidence="6">C2H2-type domain-containing protein</fullName>
    </recommendedName>
</protein>
<dbReference type="GO" id="GO:0008270">
    <property type="term" value="F:zinc ion binding"/>
    <property type="evidence" value="ECO:0007669"/>
    <property type="project" value="UniProtKB-KW"/>
</dbReference>
<dbReference type="Pfam" id="PF12874">
    <property type="entry name" value="zf-met"/>
    <property type="match status" value="1"/>
</dbReference>
<name>A0A0A1T872_9HYPO</name>
<gene>
    <name evidence="7" type="ORF">VHEMI01670</name>
</gene>
<keyword evidence="8" id="KW-1185">Reference proteome</keyword>
<dbReference type="PROSITE" id="PS00028">
    <property type="entry name" value="ZINC_FINGER_C2H2_1"/>
    <property type="match status" value="1"/>
</dbReference>
<dbReference type="HOGENOM" id="CLU_075838_2_0_1"/>
<dbReference type="PANTHER" id="PTHR24408:SF58">
    <property type="entry name" value="TRANSCRIPTION FACTOR (TFIIIA), PUTATIVE (AFU_ORTHOLOGUE AFUA_1G05150)-RELATED"/>
    <property type="match status" value="1"/>
</dbReference>
<evidence type="ECO:0000256" key="4">
    <source>
        <dbReference type="ARBA" id="ARBA00022833"/>
    </source>
</evidence>
<accession>A0A0A1T872</accession>
<dbReference type="GO" id="GO:0043565">
    <property type="term" value="F:sequence-specific DNA binding"/>
    <property type="evidence" value="ECO:0007669"/>
    <property type="project" value="TreeGrafter"/>
</dbReference>
<dbReference type="GO" id="GO:0005634">
    <property type="term" value="C:nucleus"/>
    <property type="evidence" value="ECO:0007669"/>
    <property type="project" value="TreeGrafter"/>
</dbReference>
<reference evidence="7 8" key="1">
    <citation type="journal article" date="2015" name="Genome Announc.">
        <title>Draft Genome Sequence and Gene Annotation of the Entomopathogenic Fungus Verticillium hemipterigenum.</title>
        <authorList>
            <person name="Horn F."/>
            <person name="Habel A."/>
            <person name="Scharf D.H."/>
            <person name="Dworschak J."/>
            <person name="Brakhage A.A."/>
            <person name="Guthke R."/>
            <person name="Hertweck C."/>
            <person name="Linde J."/>
        </authorList>
    </citation>
    <scope>NUCLEOTIDE SEQUENCE [LARGE SCALE GENOMIC DNA]</scope>
</reference>
<keyword evidence="4" id="KW-0862">Zinc</keyword>
<keyword evidence="1" id="KW-0479">Metal-binding</keyword>
<dbReference type="STRING" id="1531966.A0A0A1T872"/>
<evidence type="ECO:0000256" key="2">
    <source>
        <dbReference type="ARBA" id="ARBA00022737"/>
    </source>
</evidence>
<keyword evidence="3 5" id="KW-0863">Zinc-finger</keyword>
<evidence type="ECO:0000313" key="8">
    <source>
        <dbReference type="Proteomes" id="UP000039046"/>
    </source>
</evidence>
<dbReference type="SMART" id="SM00355">
    <property type="entry name" value="ZnF_C2H2"/>
    <property type="match status" value="6"/>
</dbReference>
<dbReference type="GO" id="GO:0000981">
    <property type="term" value="F:DNA-binding transcription factor activity, RNA polymerase II-specific"/>
    <property type="evidence" value="ECO:0007669"/>
    <property type="project" value="TreeGrafter"/>
</dbReference>
<dbReference type="OrthoDB" id="6105938at2759"/>
<evidence type="ECO:0000256" key="5">
    <source>
        <dbReference type="PROSITE-ProRule" id="PRU00042"/>
    </source>
</evidence>